<dbReference type="Proteomes" id="UP000256253">
    <property type="component" value="Unassembled WGS sequence"/>
</dbReference>
<dbReference type="PANTHER" id="PTHR43355">
    <property type="entry name" value="FLAVIN REDUCTASE (NADPH)"/>
    <property type="match status" value="1"/>
</dbReference>
<dbReference type="Gene3D" id="3.40.50.720">
    <property type="entry name" value="NAD(P)-binding Rossmann-like Domain"/>
    <property type="match status" value="1"/>
</dbReference>
<dbReference type="RefSeq" id="WP_115922350.1">
    <property type="nucleotide sequence ID" value="NZ_QTUA01000001.1"/>
</dbReference>
<dbReference type="Pfam" id="PF13460">
    <property type="entry name" value="NAD_binding_10"/>
    <property type="match status" value="1"/>
</dbReference>
<dbReference type="InterPro" id="IPR036291">
    <property type="entry name" value="NAD(P)-bd_dom_sf"/>
</dbReference>
<comment type="caution">
    <text evidence="2">The sequence shown here is derived from an EMBL/GenBank/DDBJ whole genome shotgun (WGS) entry which is preliminary data.</text>
</comment>
<proteinExistence type="predicted"/>
<dbReference type="GO" id="GO:0016646">
    <property type="term" value="F:oxidoreductase activity, acting on the CH-NH group of donors, NAD or NADP as acceptor"/>
    <property type="evidence" value="ECO:0007669"/>
    <property type="project" value="TreeGrafter"/>
</dbReference>
<dbReference type="AlphaFoldDB" id="A0A3D9ULM7"/>
<evidence type="ECO:0000313" key="2">
    <source>
        <dbReference type="EMBL" id="REF30342.1"/>
    </source>
</evidence>
<dbReference type="PANTHER" id="PTHR43355:SF2">
    <property type="entry name" value="FLAVIN REDUCTASE (NADPH)"/>
    <property type="match status" value="1"/>
</dbReference>
<dbReference type="InterPro" id="IPR051606">
    <property type="entry name" value="Polyketide_Oxido-like"/>
</dbReference>
<dbReference type="OrthoDB" id="3174087at2"/>
<organism evidence="2 3">
    <name type="scientific">Calidifontibacter indicus</name>
    <dbReference type="NCBI Taxonomy" id="419650"/>
    <lineage>
        <taxon>Bacteria</taxon>
        <taxon>Bacillati</taxon>
        <taxon>Actinomycetota</taxon>
        <taxon>Actinomycetes</taxon>
        <taxon>Micrococcales</taxon>
        <taxon>Dermacoccaceae</taxon>
        <taxon>Calidifontibacter</taxon>
    </lineage>
</organism>
<name>A0A3D9ULM7_9MICO</name>
<evidence type="ECO:0000313" key="3">
    <source>
        <dbReference type="Proteomes" id="UP000256253"/>
    </source>
</evidence>
<reference evidence="2 3" key="1">
    <citation type="submission" date="2018-08" db="EMBL/GenBank/DDBJ databases">
        <title>Sequencing the genomes of 1000 actinobacteria strains.</title>
        <authorList>
            <person name="Klenk H.-P."/>
        </authorList>
    </citation>
    <scope>NUCLEOTIDE SEQUENCE [LARGE SCALE GENOMIC DNA]</scope>
    <source>
        <strain evidence="2 3">DSM 22967</strain>
    </source>
</reference>
<dbReference type="EMBL" id="QTUA01000001">
    <property type="protein sequence ID" value="REF30342.1"/>
    <property type="molecule type" value="Genomic_DNA"/>
</dbReference>
<keyword evidence="3" id="KW-1185">Reference proteome</keyword>
<feature type="domain" description="NAD(P)-binding" evidence="1">
    <location>
        <begin position="7"/>
        <end position="187"/>
    </location>
</feature>
<gene>
    <name evidence="2" type="ORF">DFJ65_1347</name>
</gene>
<evidence type="ECO:0000259" key="1">
    <source>
        <dbReference type="Pfam" id="PF13460"/>
    </source>
</evidence>
<dbReference type="InterPro" id="IPR016040">
    <property type="entry name" value="NAD(P)-bd_dom"/>
</dbReference>
<sequence length="201" mass="20440">MKILVLGGTGMVGSDIAKEAARRGHDVTIASRSGSTVGDLPSATIDLQDTDALVSAATAYDALVLAVPSDRTGGDTAPTIEAHRRLIAAAPQTRLFVVGGAGALSVGDVLLKDTPEFPAAYKPESDAFAAVLDLYRAAEGLDWTMLAPSPMIAPGPAGEPVLGTDSPVGDSVTTGTFAVAALDELEQPAHRGTRFTVADTA</sequence>
<dbReference type="SUPFAM" id="SSF51735">
    <property type="entry name" value="NAD(P)-binding Rossmann-fold domains"/>
    <property type="match status" value="1"/>
</dbReference>
<protein>
    <recommendedName>
        <fullName evidence="1">NAD(P)-binding domain-containing protein</fullName>
    </recommendedName>
</protein>
<accession>A0A3D9ULM7</accession>